<organism evidence="7 8">
    <name type="scientific">Perkinsus chesapeaki</name>
    <name type="common">Clam parasite</name>
    <name type="synonym">Perkinsus andrewsi</name>
    <dbReference type="NCBI Taxonomy" id="330153"/>
    <lineage>
        <taxon>Eukaryota</taxon>
        <taxon>Sar</taxon>
        <taxon>Alveolata</taxon>
        <taxon>Perkinsozoa</taxon>
        <taxon>Perkinsea</taxon>
        <taxon>Perkinsida</taxon>
        <taxon>Perkinsidae</taxon>
        <taxon>Perkinsus</taxon>
    </lineage>
</organism>
<evidence type="ECO:0000256" key="1">
    <source>
        <dbReference type="ARBA" id="ARBA00011079"/>
    </source>
</evidence>
<feature type="chain" id="PRO_5029732186" evidence="6">
    <location>
        <begin position="20"/>
        <end position="591"/>
    </location>
</feature>
<dbReference type="InterPro" id="IPR008758">
    <property type="entry name" value="Peptidase_S28"/>
</dbReference>
<dbReference type="EMBL" id="JAAPAO010000284">
    <property type="protein sequence ID" value="KAF4664577.1"/>
    <property type="molecule type" value="Genomic_DNA"/>
</dbReference>
<feature type="signal peptide" evidence="6">
    <location>
        <begin position="1"/>
        <end position="19"/>
    </location>
</feature>
<evidence type="ECO:0000256" key="2">
    <source>
        <dbReference type="ARBA" id="ARBA00022670"/>
    </source>
</evidence>
<evidence type="ECO:0000256" key="6">
    <source>
        <dbReference type="SAM" id="SignalP"/>
    </source>
</evidence>
<dbReference type="GO" id="GO:0006508">
    <property type="term" value="P:proteolysis"/>
    <property type="evidence" value="ECO:0007669"/>
    <property type="project" value="UniProtKB-KW"/>
</dbReference>
<evidence type="ECO:0000256" key="3">
    <source>
        <dbReference type="ARBA" id="ARBA00022729"/>
    </source>
</evidence>
<keyword evidence="8" id="KW-1185">Reference proteome</keyword>
<dbReference type="AlphaFoldDB" id="A0A7J6LZ58"/>
<protein>
    <submittedName>
        <fullName evidence="7">Thymus-specific serine protease</fullName>
    </submittedName>
</protein>
<keyword evidence="3 6" id="KW-0732">Signal</keyword>
<comment type="similarity">
    <text evidence="1">Belongs to the peptidase S28 family.</text>
</comment>
<evidence type="ECO:0000256" key="5">
    <source>
        <dbReference type="ARBA" id="ARBA00023180"/>
    </source>
</evidence>
<sequence>MRLLLFRLKLLTFSDQITAANLLDFDQPVDHFKHRGTFTQRYLYDDQLQNPQSESPIVLVKVEGQKEHRAMEPIGMYMIQIAYELKATVVALELRFYGESSPVKSPPLADLKGLFTVVQAAEDLRTFREHIIREHKLETPRFVLLGCSYNGSLAAWARVRYPDFFVGAVASCPGLGLKCDSQEYNSAIAAALYNLRLGGSAERLLFVRLSLVDVVYAQIQNANQIIRGKIETVWGDETAGMLALKNAPCQICSACDISLGTDPKKYIQKPKKESAAVTSNECQPSVSSGSSSSSSTMPVLMLVDKEVLGSCGPTSTDGVLSFSQLSVSAKHALLVDASQKENLAGQFEPLYEFEGSPFLAIACPVLHLGMNLVKALLGRYSKSPEDRQKIQKFLQENYGVATSLPVSSSSLDRKFIQAVSLTGKDCATLASRISAQPDAEDLWEAAGLGATTATIIRLWGEIRHLVYADHSSEDEDDDTKLSEVVSKDCLPLTLSLHVTLHHLLDSLRQLDIAGISAWSVTEESIESLHGVINRESTVSMVKCMSDSDAMKHIGAMYNAKRQIESSNSFKEARPRRACAAYEETLEHSGSP</sequence>
<evidence type="ECO:0000256" key="4">
    <source>
        <dbReference type="ARBA" id="ARBA00022801"/>
    </source>
</evidence>
<keyword evidence="5" id="KW-0325">Glycoprotein</keyword>
<dbReference type="GO" id="GO:0008239">
    <property type="term" value="F:dipeptidyl-peptidase activity"/>
    <property type="evidence" value="ECO:0007669"/>
    <property type="project" value="TreeGrafter"/>
</dbReference>
<name>A0A7J6LZ58_PERCH</name>
<dbReference type="PANTHER" id="PTHR11010">
    <property type="entry name" value="PROTEASE S28 PRO-X CARBOXYPEPTIDASE-RELATED"/>
    <property type="match status" value="1"/>
</dbReference>
<dbReference type="PANTHER" id="PTHR11010:SF11">
    <property type="entry name" value="THYMUS-SPECIFIC SERINE PROTEASE"/>
    <property type="match status" value="1"/>
</dbReference>
<dbReference type="Proteomes" id="UP000591131">
    <property type="component" value="Unassembled WGS sequence"/>
</dbReference>
<dbReference type="OrthoDB" id="1735038at2759"/>
<dbReference type="GO" id="GO:0070008">
    <property type="term" value="F:serine-type exopeptidase activity"/>
    <property type="evidence" value="ECO:0007669"/>
    <property type="project" value="InterPro"/>
</dbReference>
<proteinExistence type="inferred from homology"/>
<comment type="caution">
    <text evidence="7">The sequence shown here is derived from an EMBL/GenBank/DDBJ whole genome shotgun (WGS) entry which is preliminary data.</text>
</comment>
<reference evidence="7 8" key="1">
    <citation type="submission" date="2020-04" db="EMBL/GenBank/DDBJ databases">
        <title>Perkinsus chesapeaki whole genome sequence.</title>
        <authorList>
            <person name="Bogema D.R."/>
        </authorList>
    </citation>
    <scope>NUCLEOTIDE SEQUENCE [LARGE SCALE GENOMIC DNA]</scope>
    <source>
        <strain evidence="7">ATCC PRA-425</strain>
    </source>
</reference>
<gene>
    <name evidence="7" type="primary">PRSS16_18</name>
    <name evidence="7" type="ORF">FOL47_005064</name>
</gene>
<keyword evidence="2 7" id="KW-0645">Protease</keyword>
<evidence type="ECO:0000313" key="7">
    <source>
        <dbReference type="EMBL" id="KAF4664577.1"/>
    </source>
</evidence>
<dbReference type="Pfam" id="PF05577">
    <property type="entry name" value="Peptidase_S28"/>
    <property type="match status" value="1"/>
</dbReference>
<accession>A0A7J6LZ58</accession>
<evidence type="ECO:0000313" key="8">
    <source>
        <dbReference type="Proteomes" id="UP000591131"/>
    </source>
</evidence>
<dbReference type="InterPro" id="IPR029058">
    <property type="entry name" value="AB_hydrolase_fold"/>
</dbReference>
<dbReference type="Gene3D" id="3.40.50.1820">
    <property type="entry name" value="alpha/beta hydrolase"/>
    <property type="match status" value="1"/>
</dbReference>
<keyword evidence="4" id="KW-0378">Hydrolase</keyword>
<dbReference type="SUPFAM" id="SSF53474">
    <property type="entry name" value="alpha/beta-Hydrolases"/>
    <property type="match status" value="1"/>
</dbReference>